<reference evidence="1 2" key="1">
    <citation type="submission" date="2022-11" db="EMBL/GenBank/DDBJ databases">
        <title>Viruses from the air-sea interface of a natural surface slick.</title>
        <authorList>
            <person name="Rahlff J."/>
            <person name="Holmfeldt K."/>
        </authorList>
    </citation>
    <scope>NUCLEOTIDE SEQUENCE [LARGE SCALE GENOMIC DNA]</scope>
    <source>
        <strain evidence="1 2">SMS4</strain>
    </source>
</reference>
<keyword evidence="2" id="KW-1185">Reference proteome</keyword>
<dbReference type="RefSeq" id="WP_027671450.1">
    <property type="nucleotide sequence ID" value="NZ_JAPJDZ010000020.1"/>
</dbReference>
<accession>A0ABT9HYL2</accession>
<protein>
    <submittedName>
        <fullName evidence="1">SapC family protein</fullName>
    </submittedName>
</protein>
<dbReference type="Pfam" id="PF07277">
    <property type="entry name" value="SapC"/>
    <property type="match status" value="1"/>
</dbReference>
<sequence length="235" mass="26218">MNAITPLTKEVHGTFKLASDTRYPQVKTEHLLPVVVHEFTALALEYAIVFVKNAETGAFQSVLLTGLNTGQNLYFSEKGWQADAVPLVVRNYPLLLIQDPNDEQQLLVGVNESSTLLNASEGDALFDADGNETHFLQQRKQKLADFLKFTQVTAAFITSLTELNLLAPQKLTVTVQQNKQELNGLYLLDEDKLNALDTDSFSSLRQRGFLAPIYAHLMSLRNIERLVKKAAKQGE</sequence>
<dbReference type="EMBL" id="JAPJDZ010000020">
    <property type="protein sequence ID" value="MDP5136223.1"/>
    <property type="molecule type" value="Genomic_DNA"/>
</dbReference>
<proteinExistence type="predicted"/>
<organism evidence="1 2">
    <name type="scientific">Rheinheimera baltica</name>
    <dbReference type="NCBI Taxonomy" id="67576"/>
    <lineage>
        <taxon>Bacteria</taxon>
        <taxon>Pseudomonadati</taxon>
        <taxon>Pseudomonadota</taxon>
        <taxon>Gammaproteobacteria</taxon>
        <taxon>Chromatiales</taxon>
        <taxon>Chromatiaceae</taxon>
        <taxon>Rheinheimera</taxon>
    </lineage>
</organism>
<name>A0ABT9HYL2_9GAMM</name>
<evidence type="ECO:0000313" key="1">
    <source>
        <dbReference type="EMBL" id="MDP5136223.1"/>
    </source>
</evidence>
<dbReference type="Proteomes" id="UP001231109">
    <property type="component" value="Unassembled WGS sequence"/>
</dbReference>
<evidence type="ECO:0000313" key="2">
    <source>
        <dbReference type="Proteomes" id="UP001231109"/>
    </source>
</evidence>
<dbReference type="InterPro" id="IPR010836">
    <property type="entry name" value="SapC"/>
</dbReference>
<comment type="caution">
    <text evidence="1">The sequence shown here is derived from an EMBL/GenBank/DDBJ whole genome shotgun (WGS) entry which is preliminary data.</text>
</comment>
<gene>
    <name evidence="1" type="ORF">ORJ04_09700</name>
</gene>